<evidence type="ECO:0000313" key="1">
    <source>
        <dbReference type="EMBL" id="RNA05896.1"/>
    </source>
</evidence>
<keyword evidence="2" id="KW-1185">Reference proteome</keyword>
<organism evidence="1 2">
    <name type="scientific">Brachionus plicatilis</name>
    <name type="common">Marine rotifer</name>
    <name type="synonym">Brachionus muelleri</name>
    <dbReference type="NCBI Taxonomy" id="10195"/>
    <lineage>
        <taxon>Eukaryota</taxon>
        <taxon>Metazoa</taxon>
        <taxon>Spiralia</taxon>
        <taxon>Gnathifera</taxon>
        <taxon>Rotifera</taxon>
        <taxon>Eurotatoria</taxon>
        <taxon>Monogononta</taxon>
        <taxon>Pseudotrocha</taxon>
        <taxon>Ploima</taxon>
        <taxon>Brachionidae</taxon>
        <taxon>Brachionus</taxon>
    </lineage>
</organism>
<gene>
    <name evidence="1" type="ORF">BpHYR1_038104</name>
</gene>
<name>A0A3M7Q366_BRAPC</name>
<reference evidence="1 2" key="1">
    <citation type="journal article" date="2018" name="Sci. Rep.">
        <title>Genomic signatures of local adaptation to the degree of environmental predictability in rotifers.</title>
        <authorList>
            <person name="Franch-Gras L."/>
            <person name="Hahn C."/>
            <person name="Garcia-Roger E.M."/>
            <person name="Carmona M.J."/>
            <person name="Serra M."/>
            <person name="Gomez A."/>
        </authorList>
    </citation>
    <scope>NUCLEOTIDE SEQUENCE [LARGE SCALE GENOMIC DNA]</scope>
    <source>
        <strain evidence="1">HYR1</strain>
    </source>
</reference>
<sequence>MCLLFAIWLDDDCVSRELDMPFRMAVIWRVVHERVLVVATGRTETRRRVLQVALLNTQFVDLFAIRARFVRVVATVVVGALVCRAYVSHSLWHSPVQSPDRATRSLRGA</sequence>
<evidence type="ECO:0000313" key="2">
    <source>
        <dbReference type="Proteomes" id="UP000276133"/>
    </source>
</evidence>
<protein>
    <submittedName>
        <fullName evidence="1">Uncharacterized protein</fullName>
    </submittedName>
</protein>
<dbReference type="AlphaFoldDB" id="A0A3M7Q366"/>
<accession>A0A3M7Q366</accession>
<proteinExistence type="predicted"/>
<dbReference type="Proteomes" id="UP000276133">
    <property type="component" value="Unassembled WGS sequence"/>
</dbReference>
<comment type="caution">
    <text evidence="1">The sequence shown here is derived from an EMBL/GenBank/DDBJ whole genome shotgun (WGS) entry which is preliminary data.</text>
</comment>
<dbReference type="EMBL" id="REGN01007563">
    <property type="protein sequence ID" value="RNA05896.1"/>
    <property type="molecule type" value="Genomic_DNA"/>
</dbReference>